<dbReference type="SUPFAM" id="SSF53335">
    <property type="entry name" value="S-adenosyl-L-methionine-dependent methyltransferases"/>
    <property type="match status" value="1"/>
</dbReference>
<evidence type="ECO:0008006" key="4">
    <source>
        <dbReference type="Google" id="ProtNLM"/>
    </source>
</evidence>
<evidence type="ECO:0000256" key="1">
    <source>
        <dbReference type="PROSITE-ProRule" id="PRU00023"/>
    </source>
</evidence>
<keyword evidence="1" id="KW-0040">ANK repeat</keyword>
<sequence>MAEDMSLDKQLLAACKAGNSGAVASLLDQGADPGCSQAGGETCLMVAAGEGHGDCVALLLSAGAPWHDLDDEGYSAGDYASGAGHAEAFRQLLDWAVRAELILGAAARRAAPADRPGPSEQGYLAEGVRYSEGRLVDDQGEAVMMDWEAPLMREHARIICERAGPSARVLNRGPARHVIIEAHPAVLEHMEREGWKSRPGVQVVAGRWQDVIDDLGPFDGIFFDTYGEYAEDMREFHQHLPRLLAPGGVYSFFNGLCPDNMFFNLVQCEVVKLELARLGIQTSYSPMKMDASADKIWEGIKNRYWHLPVYMVPTCVKVETDEQEDDGEEPQ</sequence>
<dbReference type="SMART" id="SM00248">
    <property type="entry name" value="ANK"/>
    <property type="match status" value="2"/>
</dbReference>
<dbReference type="Proteomes" id="UP001255856">
    <property type="component" value="Unassembled WGS sequence"/>
</dbReference>
<protein>
    <recommendedName>
        <fullName evidence="4">Type IV protein arginine N-methyltransferase</fullName>
    </recommendedName>
</protein>
<dbReference type="Gene3D" id="3.40.50.150">
    <property type="entry name" value="Vaccinia Virus protein VP39"/>
    <property type="match status" value="1"/>
</dbReference>
<dbReference type="PANTHER" id="PTHR32379:SF1">
    <property type="entry name" value="GUANIDINOACETATE N-METHYLTRANSFERASE"/>
    <property type="match status" value="1"/>
</dbReference>
<keyword evidence="3" id="KW-1185">Reference proteome</keyword>
<accession>A0AAD9IMF3</accession>
<dbReference type="SUPFAM" id="SSF48403">
    <property type="entry name" value="Ankyrin repeat"/>
    <property type="match status" value="1"/>
</dbReference>
<dbReference type="GO" id="GO:0008757">
    <property type="term" value="F:S-adenosylmethionine-dependent methyltransferase activity"/>
    <property type="evidence" value="ECO:0007669"/>
    <property type="project" value="TreeGrafter"/>
</dbReference>
<dbReference type="InterPro" id="IPR002110">
    <property type="entry name" value="Ankyrin_rpt"/>
</dbReference>
<dbReference type="CDD" id="cd02440">
    <property type="entry name" value="AdoMet_MTases"/>
    <property type="match status" value="1"/>
</dbReference>
<reference evidence="2" key="1">
    <citation type="submission" date="2021-01" db="EMBL/GenBank/DDBJ databases">
        <authorList>
            <person name="Eckstrom K.M.E."/>
        </authorList>
    </citation>
    <scope>NUCLEOTIDE SEQUENCE</scope>
    <source>
        <strain evidence="2">UVCC 0001</strain>
    </source>
</reference>
<evidence type="ECO:0000313" key="2">
    <source>
        <dbReference type="EMBL" id="KAK2079899.1"/>
    </source>
</evidence>
<gene>
    <name evidence="2" type="ORF">QBZ16_002294</name>
</gene>
<feature type="repeat" description="ANK" evidence="1">
    <location>
        <begin position="39"/>
        <end position="71"/>
    </location>
</feature>
<evidence type="ECO:0000313" key="3">
    <source>
        <dbReference type="Proteomes" id="UP001255856"/>
    </source>
</evidence>
<dbReference type="PANTHER" id="PTHR32379">
    <property type="entry name" value="GUANIDINOACETATE N-METHYLTRANSFERASE"/>
    <property type="match status" value="1"/>
</dbReference>
<dbReference type="Gene3D" id="1.25.40.20">
    <property type="entry name" value="Ankyrin repeat-containing domain"/>
    <property type="match status" value="1"/>
</dbReference>
<organism evidence="2 3">
    <name type="scientific">Prototheca wickerhamii</name>
    <dbReference type="NCBI Taxonomy" id="3111"/>
    <lineage>
        <taxon>Eukaryota</taxon>
        <taxon>Viridiplantae</taxon>
        <taxon>Chlorophyta</taxon>
        <taxon>core chlorophytes</taxon>
        <taxon>Trebouxiophyceae</taxon>
        <taxon>Chlorellales</taxon>
        <taxon>Chlorellaceae</taxon>
        <taxon>Prototheca</taxon>
    </lineage>
</organism>
<name>A0AAD9IMF3_PROWI</name>
<dbReference type="AlphaFoldDB" id="A0AAD9IMF3"/>
<dbReference type="GO" id="GO:0005634">
    <property type="term" value="C:nucleus"/>
    <property type="evidence" value="ECO:0007669"/>
    <property type="project" value="TreeGrafter"/>
</dbReference>
<dbReference type="InterPro" id="IPR051038">
    <property type="entry name" value="RMT2/GAMT_Mtase"/>
</dbReference>
<dbReference type="PROSITE" id="PS50088">
    <property type="entry name" value="ANK_REPEAT"/>
    <property type="match status" value="1"/>
</dbReference>
<comment type="caution">
    <text evidence="2">The sequence shown here is derived from an EMBL/GenBank/DDBJ whole genome shotgun (WGS) entry which is preliminary data.</text>
</comment>
<dbReference type="Pfam" id="PF12796">
    <property type="entry name" value="Ank_2"/>
    <property type="match status" value="1"/>
</dbReference>
<proteinExistence type="predicted"/>
<dbReference type="EMBL" id="JASFZW010000002">
    <property type="protein sequence ID" value="KAK2079899.1"/>
    <property type="molecule type" value="Genomic_DNA"/>
</dbReference>
<dbReference type="InterPro" id="IPR036770">
    <property type="entry name" value="Ankyrin_rpt-contain_sf"/>
</dbReference>
<dbReference type="InterPro" id="IPR029063">
    <property type="entry name" value="SAM-dependent_MTases_sf"/>
</dbReference>
<dbReference type="GO" id="GO:0005737">
    <property type="term" value="C:cytoplasm"/>
    <property type="evidence" value="ECO:0007669"/>
    <property type="project" value="TreeGrafter"/>
</dbReference>